<evidence type="ECO:0000256" key="1">
    <source>
        <dbReference type="SAM" id="Phobius"/>
    </source>
</evidence>
<keyword evidence="1" id="KW-0812">Transmembrane</keyword>
<keyword evidence="1" id="KW-1133">Transmembrane helix</keyword>
<dbReference type="RefSeq" id="WP_276303302.1">
    <property type="nucleotide sequence ID" value="NZ_CP119992.1"/>
</dbReference>
<reference evidence="2 3" key="1">
    <citation type="journal article" date="2019" name="Int. J. Syst. Evol. Microbiol.">
        <title>The Global Catalogue of Microorganisms (GCM) 10K type strain sequencing project: providing services to taxonomists for standard genome sequencing and annotation.</title>
        <authorList>
            <consortium name="The Broad Institute Genomics Platform"/>
            <consortium name="The Broad Institute Genome Sequencing Center for Infectious Disease"/>
            <person name="Wu L."/>
            <person name="Ma J."/>
        </authorList>
    </citation>
    <scope>NUCLEOTIDE SEQUENCE [LARGE SCALE GENOMIC DNA]</scope>
    <source>
        <strain evidence="2 3">PSR21</strain>
    </source>
</reference>
<comment type="caution">
    <text evidence="2">The sequence shown here is derived from an EMBL/GenBank/DDBJ whole genome shotgun (WGS) entry which is preliminary data.</text>
</comment>
<accession>A0ABD6AB83</accession>
<evidence type="ECO:0000313" key="3">
    <source>
        <dbReference type="Proteomes" id="UP001596547"/>
    </source>
</evidence>
<protein>
    <submittedName>
        <fullName evidence="2">Uncharacterized protein</fullName>
    </submittedName>
</protein>
<feature type="transmembrane region" description="Helical" evidence="1">
    <location>
        <begin position="16"/>
        <end position="35"/>
    </location>
</feature>
<dbReference type="AlphaFoldDB" id="A0ABD6AB83"/>
<keyword evidence="1" id="KW-0472">Membrane</keyword>
<proteinExistence type="predicted"/>
<organism evidence="2 3">
    <name type="scientific">Halomarina halobia</name>
    <dbReference type="NCBI Taxonomy" id="3033386"/>
    <lineage>
        <taxon>Archaea</taxon>
        <taxon>Methanobacteriati</taxon>
        <taxon>Methanobacteriota</taxon>
        <taxon>Stenosarchaea group</taxon>
        <taxon>Halobacteria</taxon>
        <taxon>Halobacteriales</taxon>
        <taxon>Natronomonadaceae</taxon>
        <taxon>Halomarina</taxon>
    </lineage>
</organism>
<evidence type="ECO:0000313" key="2">
    <source>
        <dbReference type="EMBL" id="MFC7317450.1"/>
    </source>
</evidence>
<dbReference type="GeneID" id="79315880"/>
<dbReference type="EMBL" id="JBHTBF010000002">
    <property type="protein sequence ID" value="MFC7317450.1"/>
    <property type="molecule type" value="Genomic_DNA"/>
</dbReference>
<gene>
    <name evidence="2" type="ORF">ACFQPE_11715</name>
</gene>
<sequence length="66" mass="7015">MTSDGLVDLDQECWTVLAKYNLLLATVFGATAVVARATDAGLLLVIENGLLALVFGALQTYAWLSN</sequence>
<dbReference type="Proteomes" id="UP001596547">
    <property type="component" value="Unassembled WGS sequence"/>
</dbReference>
<name>A0ABD6AB83_9EURY</name>
<feature type="transmembrane region" description="Helical" evidence="1">
    <location>
        <begin position="42"/>
        <end position="64"/>
    </location>
</feature>
<keyword evidence="3" id="KW-1185">Reference proteome</keyword>